<dbReference type="PANTHER" id="PTHR12526:SF638">
    <property type="entry name" value="SPORE COAT PROTEIN SA"/>
    <property type="match status" value="1"/>
</dbReference>
<dbReference type="EMBL" id="CP112998">
    <property type="protein sequence ID" value="WAC11912.1"/>
    <property type="molecule type" value="Genomic_DNA"/>
</dbReference>
<dbReference type="AlphaFoldDB" id="A0A9E8SPH5"/>
<keyword evidence="4" id="KW-1185">Reference proteome</keyword>
<dbReference type="PANTHER" id="PTHR12526">
    <property type="entry name" value="GLYCOSYLTRANSFERASE"/>
    <property type="match status" value="1"/>
</dbReference>
<reference evidence="3" key="1">
    <citation type="submission" date="2022-11" db="EMBL/GenBank/DDBJ databases">
        <title>Dyadobacter pollutisoli sp. nov., isolated from plastic dumped soil.</title>
        <authorList>
            <person name="Kim J.M."/>
            <person name="Kim K.R."/>
            <person name="Lee J.K."/>
            <person name="Hao L."/>
            <person name="Jeon C.O."/>
        </authorList>
    </citation>
    <scope>NUCLEOTIDE SEQUENCE</scope>
    <source>
        <strain evidence="3">U1</strain>
    </source>
</reference>
<feature type="domain" description="Glycosyl transferase family 1" evidence="1">
    <location>
        <begin position="186"/>
        <end position="354"/>
    </location>
</feature>
<dbReference type="Pfam" id="PF13477">
    <property type="entry name" value="Glyco_trans_4_2"/>
    <property type="match status" value="1"/>
</dbReference>
<dbReference type="KEGG" id="dpf:ON006_29805"/>
<dbReference type="Pfam" id="PF00534">
    <property type="entry name" value="Glycos_transf_1"/>
    <property type="match status" value="1"/>
</dbReference>
<dbReference type="InterPro" id="IPR028098">
    <property type="entry name" value="Glyco_trans_4-like_N"/>
</dbReference>
<dbReference type="SUPFAM" id="SSF53756">
    <property type="entry name" value="UDP-Glycosyltransferase/glycogen phosphorylase"/>
    <property type="match status" value="1"/>
</dbReference>
<dbReference type="GO" id="GO:0016757">
    <property type="term" value="F:glycosyltransferase activity"/>
    <property type="evidence" value="ECO:0007669"/>
    <property type="project" value="InterPro"/>
</dbReference>
<dbReference type="Proteomes" id="UP001164653">
    <property type="component" value="Chromosome"/>
</dbReference>
<evidence type="ECO:0000313" key="4">
    <source>
        <dbReference type="Proteomes" id="UP001164653"/>
    </source>
</evidence>
<accession>A0A9E8SPH5</accession>
<name>A0A9E8SPH5_9BACT</name>
<gene>
    <name evidence="3" type="ORF">ON006_29805</name>
</gene>
<evidence type="ECO:0000259" key="1">
    <source>
        <dbReference type="Pfam" id="PF00534"/>
    </source>
</evidence>
<organism evidence="3 4">
    <name type="scientific">Dyadobacter pollutisoli</name>
    <dbReference type="NCBI Taxonomy" id="2910158"/>
    <lineage>
        <taxon>Bacteria</taxon>
        <taxon>Pseudomonadati</taxon>
        <taxon>Bacteroidota</taxon>
        <taxon>Cytophagia</taxon>
        <taxon>Cytophagales</taxon>
        <taxon>Spirosomataceae</taxon>
        <taxon>Dyadobacter</taxon>
    </lineage>
</organism>
<sequence length="376" mass="43355">MTNKKILLLAHCGEDFYKARIPFAKFLTENGYKVYVVVPEDNYTQIIRNEGLEVLTSRLERDNVNPVDLLKAIWNVRKFIQHNGIALTHSFKFVPNLINVFSNLFSGKKVVLHIAGLGIAFANNSLKYTIIRNIFRLLFFLQFIRADLVIIQNPDDYDDFLFKRKFRNKIKVVKGSGVNTTKFSPTEMPQRESKTRKLTFLCTTRLIWEKGIREMVEAFESLPASLTHNIQLNIIGEPDNKNPRTVSREYIDRYHSSNLIHFLGRQDNIQEFLQKSDIFILPSYYREGIPRSILEALSCGLPVITTNVPGCNLTVISGKNGLIIEPRSATEIASAIRNMLSRQNDWPEMGEFSRKLAIREFSENKIFSEIVKLYDL</sequence>
<dbReference type="InterPro" id="IPR001296">
    <property type="entry name" value="Glyco_trans_1"/>
</dbReference>
<proteinExistence type="predicted"/>
<feature type="domain" description="Glycosyltransferase subfamily 4-like N-terminal" evidence="2">
    <location>
        <begin position="5"/>
        <end position="153"/>
    </location>
</feature>
<evidence type="ECO:0000259" key="2">
    <source>
        <dbReference type="Pfam" id="PF13477"/>
    </source>
</evidence>
<dbReference type="CDD" id="cd03808">
    <property type="entry name" value="GT4_CapM-like"/>
    <property type="match status" value="1"/>
</dbReference>
<protein>
    <submittedName>
        <fullName evidence="3">Glycosyltransferase family 4 protein</fullName>
    </submittedName>
</protein>
<dbReference type="Gene3D" id="3.40.50.2000">
    <property type="entry name" value="Glycogen Phosphorylase B"/>
    <property type="match status" value="2"/>
</dbReference>
<evidence type="ECO:0000313" key="3">
    <source>
        <dbReference type="EMBL" id="WAC11912.1"/>
    </source>
</evidence>
<dbReference type="RefSeq" id="WP_244822220.1">
    <property type="nucleotide sequence ID" value="NZ_CP112998.1"/>
</dbReference>